<keyword evidence="1" id="KW-0732">Signal</keyword>
<dbReference type="EMBL" id="SLWN01000002">
    <property type="protein sequence ID" value="TCO34073.1"/>
    <property type="molecule type" value="Genomic_DNA"/>
</dbReference>
<gene>
    <name evidence="2" type="ORF">EV652_102138</name>
</gene>
<feature type="signal peptide" evidence="1">
    <location>
        <begin position="1"/>
        <end position="24"/>
    </location>
</feature>
<keyword evidence="3" id="KW-1185">Reference proteome</keyword>
<dbReference type="OrthoDB" id="3799759at2"/>
<sequence length="444" mass="48326">MRRVLMIAGVTAALLTGQSVPAPATTTAQVTGAYLQITADGVATGRGLEGASHAHAALSAMYDVTGDPRQRQTADELLDYILQRRPGHMNTDIALQLLRSPYLQGDPRLLANLETYLTALLGLYAAQPDTVLRSGDIRTLTGRAELLVNYAEHLEQRSGDPARILSADTAARAMLDRVAALQYTRQEAVSAFHNDRYVGAFPHFITGDDGNMGSWDVEHWAPSMLSLDQYAAVRALAVGYGRFRSGAYNDAAAAGTRHLLGTTEIDPDLIYAGEPAGFPLDGATYEIGEETGEHPYLITYGWSPNAIAQMGTALKAVRDNRVKVPHAAAWLASYWRGTPPRSVLAPGLFWHGLDAKIEYTHRFIEATQLAVPADFPWLDLERTTFPGTGDDDIRRGGWYDGSGRGAMSAVYSRLAMTGYVESGGQDVEMLNRAGQWWERMVVRG</sequence>
<protein>
    <submittedName>
        <fullName evidence="2">Uncharacterized protein</fullName>
    </submittedName>
</protein>
<evidence type="ECO:0000313" key="3">
    <source>
        <dbReference type="Proteomes" id="UP000294508"/>
    </source>
</evidence>
<feature type="chain" id="PRO_5020922807" evidence="1">
    <location>
        <begin position="25"/>
        <end position="444"/>
    </location>
</feature>
<dbReference type="AlphaFoldDB" id="A0A4R2HS01"/>
<name>A0A4R2HS01_9ACTN</name>
<proteinExistence type="predicted"/>
<accession>A0A4R2HS01</accession>
<organism evidence="2 3">
    <name type="scientific">Kribbella steppae</name>
    <dbReference type="NCBI Taxonomy" id="2512223"/>
    <lineage>
        <taxon>Bacteria</taxon>
        <taxon>Bacillati</taxon>
        <taxon>Actinomycetota</taxon>
        <taxon>Actinomycetes</taxon>
        <taxon>Propionibacteriales</taxon>
        <taxon>Kribbellaceae</taxon>
        <taxon>Kribbella</taxon>
    </lineage>
</organism>
<comment type="caution">
    <text evidence="2">The sequence shown here is derived from an EMBL/GenBank/DDBJ whole genome shotgun (WGS) entry which is preliminary data.</text>
</comment>
<reference evidence="2 3" key="1">
    <citation type="journal article" date="2015" name="Stand. Genomic Sci.">
        <title>Genomic Encyclopedia of Bacterial and Archaeal Type Strains, Phase III: the genomes of soil and plant-associated and newly described type strains.</title>
        <authorList>
            <person name="Whitman W.B."/>
            <person name="Woyke T."/>
            <person name="Klenk H.P."/>
            <person name="Zhou Y."/>
            <person name="Lilburn T.G."/>
            <person name="Beck B.J."/>
            <person name="De Vos P."/>
            <person name="Vandamme P."/>
            <person name="Eisen J.A."/>
            <person name="Garrity G."/>
            <person name="Hugenholtz P."/>
            <person name="Kyrpides N.C."/>
        </authorList>
    </citation>
    <scope>NUCLEOTIDE SEQUENCE [LARGE SCALE GENOMIC DNA]</scope>
    <source>
        <strain evidence="2 3">VKM Ac-2572</strain>
    </source>
</reference>
<evidence type="ECO:0000313" key="2">
    <source>
        <dbReference type="EMBL" id="TCO34073.1"/>
    </source>
</evidence>
<dbReference type="RefSeq" id="WP_132207893.1">
    <property type="nucleotide sequence ID" value="NZ_SLWN01000002.1"/>
</dbReference>
<dbReference type="Proteomes" id="UP000294508">
    <property type="component" value="Unassembled WGS sequence"/>
</dbReference>
<evidence type="ECO:0000256" key="1">
    <source>
        <dbReference type="SAM" id="SignalP"/>
    </source>
</evidence>